<dbReference type="InterPro" id="IPR039424">
    <property type="entry name" value="SBP_5"/>
</dbReference>
<dbReference type="Pfam" id="PF00496">
    <property type="entry name" value="SBP_bac_5"/>
    <property type="match status" value="1"/>
</dbReference>
<dbReference type="RefSeq" id="WP_344065634.1">
    <property type="nucleotide sequence ID" value="NZ_BAAAPU010000010.1"/>
</dbReference>
<dbReference type="PANTHER" id="PTHR30290:SF83">
    <property type="entry name" value="ABC TRANSPORTER SUBSTRATE-BINDING PROTEIN"/>
    <property type="match status" value="1"/>
</dbReference>
<proteinExistence type="predicted"/>
<dbReference type="PROSITE" id="PS51257">
    <property type="entry name" value="PROKAR_LIPOPROTEIN"/>
    <property type="match status" value="1"/>
</dbReference>
<name>A0ABN2SP38_9MICO</name>
<evidence type="ECO:0000313" key="4">
    <source>
        <dbReference type="EMBL" id="GAA1990093.1"/>
    </source>
</evidence>
<dbReference type="InterPro" id="IPR000914">
    <property type="entry name" value="SBP_5_dom"/>
</dbReference>
<sequence>MRWTKVLTVGAAASLGFVAACGAPAANNTGSGNGTNGGNGKVDTAGAALDPNAKGPAPEIPGAKRGGILTVPYSTTPANFDPSDQFYQDTAVIFSLTHRALTTYVSRDGKQVLVPDLATDLGKKSEDGLTWTFTLKDGIKYEDGTPVKAQDIVFAAKRSFDPDLAANGPTYQKEFFKGGADYQGPYKGDKNWKGVEAPDDKTVVFHLEKRFETLPYFVSFNQFTPIPEAKDKKADYQLHPLATGPYMFDKYTPGTELTLKRNPNWDPKTDPARHDYPDGFHFKWGVDPIKTQTAILASNGEDATSLNWDAIDSSLIPQIEGPKKAQFEEGPSSCVIMVNLDARKIPLPVRKAIAVAWPFDSIHKAGGETSHSFTPASTIIPPQIPGHVDYVAEAAPGFKMNGQGDGDPEQAKKMLAAAGYGADKPFELVYYYTNDQDIAQKVNQVRKQALEKAGFKVQDIGVPNKERRKLAGDPKGKYNMLQSPRGWCFDWPSADSIIPPTFGTIALSQGGTTFGNFSDAKIDSEIKRIQQLSITEQGPEWGKMDKWLTENYLLAIPDYNDKGNTVFGTKVKNVHNNPNKGMPDLNDVWLDQ</sequence>
<dbReference type="PANTHER" id="PTHR30290">
    <property type="entry name" value="PERIPLASMIC BINDING COMPONENT OF ABC TRANSPORTER"/>
    <property type="match status" value="1"/>
</dbReference>
<feature type="domain" description="Solute-binding protein family 5" evidence="3">
    <location>
        <begin position="113"/>
        <end position="503"/>
    </location>
</feature>
<keyword evidence="5" id="KW-1185">Reference proteome</keyword>
<dbReference type="Gene3D" id="3.10.105.10">
    <property type="entry name" value="Dipeptide-binding Protein, Domain 3"/>
    <property type="match status" value="1"/>
</dbReference>
<protein>
    <submittedName>
        <fullName evidence="4">ABC transporter substrate-binding protein</fullName>
    </submittedName>
</protein>
<reference evidence="4 5" key="1">
    <citation type="journal article" date="2019" name="Int. J. Syst. Evol. Microbiol.">
        <title>The Global Catalogue of Microorganisms (GCM) 10K type strain sequencing project: providing services to taxonomists for standard genome sequencing and annotation.</title>
        <authorList>
            <consortium name="The Broad Institute Genomics Platform"/>
            <consortium name="The Broad Institute Genome Sequencing Center for Infectious Disease"/>
            <person name="Wu L."/>
            <person name="Ma J."/>
        </authorList>
    </citation>
    <scope>NUCLEOTIDE SEQUENCE [LARGE SCALE GENOMIC DNA]</scope>
    <source>
        <strain evidence="4 5">JCM 15628</strain>
    </source>
</reference>
<comment type="caution">
    <text evidence="4">The sequence shown here is derived from an EMBL/GenBank/DDBJ whole genome shotgun (WGS) entry which is preliminary data.</text>
</comment>
<dbReference type="InterPro" id="IPR030678">
    <property type="entry name" value="Peptide/Ni-bd"/>
</dbReference>
<evidence type="ECO:0000313" key="5">
    <source>
        <dbReference type="Proteomes" id="UP001500013"/>
    </source>
</evidence>
<dbReference type="EMBL" id="BAAAPU010000010">
    <property type="protein sequence ID" value="GAA1990093.1"/>
    <property type="molecule type" value="Genomic_DNA"/>
</dbReference>
<dbReference type="PIRSF" id="PIRSF002741">
    <property type="entry name" value="MppA"/>
    <property type="match status" value="1"/>
</dbReference>
<feature type="chain" id="PRO_5046373760" evidence="2">
    <location>
        <begin position="26"/>
        <end position="592"/>
    </location>
</feature>
<keyword evidence="2" id="KW-0732">Signal</keyword>
<feature type="region of interest" description="Disordered" evidence="1">
    <location>
        <begin position="28"/>
        <end position="64"/>
    </location>
</feature>
<organism evidence="4 5">
    <name type="scientific">Terrabacter lapilli</name>
    <dbReference type="NCBI Taxonomy" id="436231"/>
    <lineage>
        <taxon>Bacteria</taxon>
        <taxon>Bacillati</taxon>
        <taxon>Actinomycetota</taxon>
        <taxon>Actinomycetes</taxon>
        <taxon>Micrococcales</taxon>
        <taxon>Intrasporangiaceae</taxon>
        <taxon>Terrabacter</taxon>
    </lineage>
</organism>
<evidence type="ECO:0000256" key="2">
    <source>
        <dbReference type="SAM" id="SignalP"/>
    </source>
</evidence>
<feature type="compositionally biased region" description="Gly residues" evidence="1">
    <location>
        <begin position="31"/>
        <end position="40"/>
    </location>
</feature>
<dbReference type="SUPFAM" id="SSF53850">
    <property type="entry name" value="Periplasmic binding protein-like II"/>
    <property type="match status" value="1"/>
</dbReference>
<gene>
    <name evidence="4" type="ORF">GCM10009817_35090</name>
</gene>
<feature type="signal peptide" evidence="2">
    <location>
        <begin position="1"/>
        <end position="25"/>
    </location>
</feature>
<dbReference type="Gene3D" id="3.40.190.10">
    <property type="entry name" value="Periplasmic binding protein-like II"/>
    <property type="match status" value="1"/>
</dbReference>
<dbReference type="Proteomes" id="UP001500013">
    <property type="component" value="Unassembled WGS sequence"/>
</dbReference>
<evidence type="ECO:0000256" key="1">
    <source>
        <dbReference type="SAM" id="MobiDB-lite"/>
    </source>
</evidence>
<evidence type="ECO:0000259" key="3">
    <source>
        <dbReference type="Pfam" id="PF00496"/>
    </source>
</evidence>
<accession>A0ABN2SP38</accession>